<protein>
    <recommendedName>
        <fullName evidence="4">Lactococcin 972 family bacteriocin</fullName>
    </recommendedName>
</protein>
<keyword evidence="1" id="KW-0732">Signal</keyword>
<dbReference type="RefSeq" id="WP_377850983.1">
    <property type="nucleotide sequence ID" value="NZ_JBHLZU010000006.1"/>
</dbReference>
<feature type="chain" id="PRO_5046201314" description="Lactococcin 972 family bacteriocin" evidence="1">
    <location>
        <begin position="29"/>
        <end position="68"/>
    </location>
</feature>
<evidence type="ECO:0000313" key="2">
    <source>
        <dbReference type="EMBL" id="MFB9903825.1"/>
    </source>
</evidence>
<comment type="caution">
    <text evidence="2">The sequence shown here is derived from an EMBL/GenBank/DDBJ whole genome shotgun (WGS) entry which is preliminary data.</text>
</comment>
<keyword evidence="3" id="KW-1185">Reference proteome</keyword>
<evidence type="ECO:0008006" key="4">
    <source>
        <dbReference type="Google" id="ProtNLM"/>
    </source>
</evidence>
<name>A0ABV5ZTW7_9PSEU</name>
<organism evidence="2 3">
    <name type="scientific">Allokutzneria oryzae</name>
    <dbReference type="NCBI Taxonomy" id="1378989"/>
    <lineage>
        <taxon>Bacteria</taxon>
        <taxon>Bacillati</taxon>
        <taxon>Actinomycetota</taxon>
        <taxon>Actinomycetes</taxon>
        <taxon>Pseudonocardiales</taxon>
        <taxon>Pseudonocardiaceae</taxon>
        <taxon>Allokutzneria</taxon>
    </lineage>
</organism>
<feature type="signal peptide" evidence="1">
    <location>
        <begin position="1"/>
        <end position="28"/>
    </location>
</feature>
<reference evidence="2 3" key="1">
    <citation type="submission" date="2024-09" db="EMBL/GenBank/DDBJ databases">
        <authorList>
            <person name="Sun Q."/>
            <person name="Mori K."/>
        </authorList>
    </citation>
    <scope>NUCLEOTIDE SEQUENCE [LARGE SCALE GENOMIC DNA]</scope>
    <source>
        <strain evidence="2 3">TBRC 7907</strain>
    </source>
</reference>
<dbReference type="Proteomes" id="UP001589693">
    <property type="component" value="Unassembled WGS sequence"/>
</dbReference>
<evidence type="ECO:0000313" key="3">
    <source>
        <dbReference type="Proteomes" id="UP001589693"/>
    </source>
</evidence>
<gene>
    <name evidence="2" type="ORF">ACFFQA_07735</name>
</gene>
<proteinExistence type="predicted"/>
<evidence type="ECO:0000256" key="1">
    <source>
        <dbReference type="SAM" id="SignalP"/>
    </source>
</evidence>
<dbReference type="EMBL" id="JBHLZU010000006">
    <property type="protein sequence ID" value="MFB9903825.1"/>
    <property type="molecule type" value="Genomic_DNA"/>
</dbReference>
<sequence>MRGLRGKVWTVGILTFSALLMQTVPTMAGAISATAWSDDNYASGYNHVSWRYGFRSTAVVCHKEMDGN</sequence>
<accession>A0ABV5ZTW7</accession>